<dbReference type="InterPro" id="IPR012902">
    <property type="entry name" value="N_methyl_site"/>
</dbReference>
<keyword evidence="3" id="KW-1133">Transmembrane helix</keyword>
<reference evidence="4 5" key="1">
    <citation type="submission" date="2023-10" db="EMBL/GenBank/DDBJ databases">
        <title>Screening of Alkalihalobacillus lindianensis BZ-TG-R113 and Its Alleviation of Salt Stress on Rapeseed Growth.</title>
        <authorList>
            <person name="Zhao B."/>
            <person name="Guo T."/>
        </authorList>
    </citation>
    <scope>NUCLEOTIDE SEQUENCE [LARGE SCALE GENOMIC DNA]</scope>
    <source>
        <strain evidence="4 5">BZ-TG-R113</strain>
    </source>
</reference>
<keyword evidence="3" id="KW-0472">Membrane</keyword>
<keyword evidence="3" id="KW-0812">Transmembrane</keyword>
<protein>
    <submittedName>
        <fullName evidence="4">Prepilin-type N-terminal cleavage/methylation domain-containing protein</fullName>
    </submittedName>
</protein>
<organism evidence="4 5">
    <name type="scientific">Alkalihalophilus lindianensis</name>
    <dbReference type="NCBI Taxonomy" id="1630542"/>
    <lineage>
        <taxon>Bacteria</taxon>
        <taxon>Bacillati</taxon>
        <taxon>Bacillota</taxon>
        <taxon>Bacilli</taxon>
        <taxon>Bacillales</taxon>
        <taxon>Bacillaceae</taxon>
        <taxon>Alkalihalophilus</taxon>
    </lineage>
</organism>
<keyword evidence="5" id="KW-1185">Reference proteome</keyword>
<comment type="caution">
    <text evidence="4">The sequence shown here is derived from an EMBL/GenBank/DDBJ whole genome shotgun (WGS) entry which is preliminary data.</text>
</comment>
<dbReference type="Proteomes" id="UP001287282">
    <property type="component" value="Unassembled WGS sequence"/>
</dbReference>
<dbReference type="RefSeq" id="WP_317121466.1">
    <property type="nucleotide sequence ID" value="NZ_JAWJBA010000002.1"/>
</dbReference>
<name>A0ABU3X8K8_9BACI</name>
<evidence type="ECO:0000256" key="1">
    <source>
        <dbReference type="ARBA" id="ARBA00004241"/>
    </source>
</evidence>
<feature type="transmembrane region" description="Helical" evidence="3">
    <location>
        <begin position="12"/>
        <end position="35"/>
    </location>
</feature>
<proteinExistence type="predicted"/>
<sequence>MFKKYLSKQSGFTLLEVLATLVISSILIGITYGVLTTTVTFNENTTSHINLRQEANIIITQLRQKHQDDEGINSEDLLSLIPDDTQLTQFELRNGGVTWSLSDNGTSINCDLCETDPNETLYIAFTIEDKVHSYDFEVNTAIEKIASYEPPEADPEDPDPPENDFFDYISDPNRNVFVYGSQFSFSGNQVNGPNATMVIQGNLSGSQLNGGAFNNVSNIYIGGIVDIDGGSAGLGSRTQPGNIYVNNNLSLWRGSRNIYGDVYVNGNFRLKDANIFGNVYVNGDVELGWTPTLSPNSTIYYTGTLTHPDDYRQSILDKVIRVSDVPSFEMPDFPIPSLREDEWYVTKGYDQTVRPSGMKVFGGNISIQSYTSSSGQFISSFTNAIVVSTGDINISGGSLQMTGVLFAPNGKVTFNGQSFEGLVIARDGFHVTSGGSTVTFRNITDYISTPEDFPLQ</sequence>
<evidence type="ECO:0000313" key="4">
    <source>
        <dbReference type="EMBL" id="MDV2684222.1"/>
    </source>
</evidence>
<dbReference type="Pfam" id="PF07963">
    <property type="entry name" value="N_methyl"/>
    <property type="match status" value="1"/>
</dbReference>
<keyword evidence="2" id="KW-0178">Competence</keyword>
<evidence type="ECO:0000256" key="2">
    <source>
        <dbReference type="ARBA" id="ARBA00023287"/>
    </source>
</evidence>
<evidence type="ECO:0000256" key="3">
    <source>
        <dbReference type="SAM" id="Phobius"/>
    </source>
</evidence>
<gene>
    <name evidence="4" type="ORF">RYX56_07560</name>
</gene>
<dbReference type="NCBIfam" id="TIGR02532">
    <property type="entry name" value="IV_pilin_GFxxxE"/>
    <property type="match status" value="1"/>
</dbReference>
<comment type="subcellular location">
    <subcellularLocation>
        <location evidence="1">Cell surface</location>
    </subcellularLocation>
</comment>
<evidence type="ECO:0000313" key="5">
    <source>
        <dbReference type="Proteomes" id="UP001287282"/>
    </source>
</evidence>
<dbReference type="EMBL" id="JAWJBA010000002">
    <property type="protein sequence ID" value="MDV2684222.1"/>
    <property type="molecule type" value="Genomic_DNA"/>
</dbReference>
<accession>A0ABU3X8K8</accession>